<dbReference type="SUPFAM" id="SSF49785">
    <property type="entry name" value="Galactose-binding domain-like"/>
    <property type="match status" value="1"/>
</dbReference>
<dbReference type="InterPro" id="IPR008979">
    <property type="entry name" value="Galactose-bd-like_sf"/>
</dbReference>
<dbReference type="Proteomes" id="UP001316803">
    <property type="component" value="Unassembled WGS sequence"/>
</dbReference>
<dbReference type="SUPFAM" id="SSF52743">
    <property type="entry name" value="Subtilisin-like"/>
    <property type="match status" value="1"/>
</dbReference>
<organism evidence="11 12">
    <name type="scientific">Knufia fluminis</name>
    <dbReference type="NCBI Taxonomy" id="191047"/>
    <lineage>
        <taxon>Eukaryota</taxon>
        <taxon>Fungi</taxon>
        <taxon>Dikarya</taxon>
        <taxon>Ascomycota</taxon>
        <taxon>Pezizomycotina</taxon>
        <taxon>Eurotiomycetes</taxon>
        <taxon>Chaetothyriomycetidae</taxon>
        <taxon>Chaetothyriales</taxon>
        <taxon>Trichomeriaceae</taxon>
        <taxon>Knufia</taxon>
    </lineage>
</organism>
<dbReference type="PROSITE" id="PS51892">
    <property type="entry name" value="SUBTILASE"/>
    <property type="match status" value="1"/>
</dbReference>
<dbReference type="InterPro" id="IPR000209">
    <property type="entry name" value="Peptidase_S8/S53_dom"/>
</dbReference>
<name>A0AAN8FEW7_9EURO</name>
<dbReference type="Pfam" id="PF00082">
    <property type="entry name" value="Peptidase_S8"/>
    <property type="match status" value="1"/>
</dbReference>
<evidence type="ECO:0000313" key="11">
    <source>
        <dbReference type="EMBL" id="KAK5957161.1"/>
    </source>
</evidence>
<feature type="active site" description="Charge relay system" evidence="7 8">
    <location>
        <position position="507"/>
    </location>
</feature>
<evidence type="ECO:0000256" key="1">
    <source>
        <dbReference type="ARBA" id="ARBA00011073"/>
    </source>
</evidence>
<evidence type="ECO:0000256" key="3">
    <source>
        <dbReference type="ARBA" id="ARBA00022729"/>
    </source>
</evidence>
<evidence type="ECO:0000256" key="4">
    <source>
        <dbReference type="ARBA" id="ARBA00022801"/>
    </source>
</evidence>
<dbReference type="PANTHER" id="PTHR43399">
    <property type="entry name" value="SUBTILISIN-RELATED"/>
    <property type="match status" value="1"/>
</dbReference>
<dbReference type="InterPro" id="IPR023828">
    <property type="entry name" value="Peptidase_S8_Ser-AS"/>
</dbReference>
<dbReference type="InterPro" id="IPR022398">
    <property type="entry name" value="Peptidase_S8_His-AS"/>
</dbReference>
<dbReference type="Gene3D" id="2.60.120.380">
    <property type="match status" value="1"/>
</dbReference>
<comment type="similarity">
    <text evidence="1 8">Belongs to the peptidase S8 family.</text>
</comment>
<feature type="compositionally biased region" description="Basic and acidic residues" evidence="9">
    <location>
        <begin position="266"/>
        <end position="283"/>
    </location>
</feature>
<dbReference type="InterPro" id="IPR036852">
    <property type="entry name" value="Peptidase_S8/S53_dom_sf"/>
</dbReference>
<accession>A0AAN8FEW7</accession>
<keyword evidence="6" id="KW-0865">Zymogen</keyword>
<keyword evidence="12" id="KW-1185">Reference proteome</keyword>
<dbReference type="PROSITE" id="PS00137">
    <property type="entry name" value="SUBTILASE_HIS"/>
    <property type="match status" value="1"/>
</dbReference>
<keyword evidence="2 8" id="KW-0645">Protease</keyword>
<keyword evidence="5 8" id="KW-0720">Serine protease</keyword>
<protein>
    <recommendedName>
        <fullName evidence="10">Peptidase S8/S53 domain-containing protein</fullName>
    </recommendedName>
</protein>
<dbReference type="GO" id="GO:0004252">
    <property type="term" value="F:serine-type endopeptidase activity"/>
    <property type="evidence" value="ECO:0007669"/>
    <property type="project" value="UniProtKB-UniRule"/>
</dbReference>
<evidence type="ECO:0000256" key="2">
    <source>
        <dbReference type="ARBA" id="ARBA00022670"/>
    </source>
</evidence>
<dbReference type="PANTHER" id="PTHR43399:SF4">
    <property type="entry name" value="CELL WALL-ASSOCIATED PROTEASE"/>
    <property type="match status" value="1"/>
</dbReference>
<reference evidence="11 12" key="1">
    <citation type="submission" date="2022-12" db="EMBL/GenBank/DDBJ databases">
        <title>Genomic features and morphological characterization of a novel Knufia sp. strain isolated from spacecraft assembly facility.</title>
        <authorList>
            <person name="Teixeira M."/>
            <person name="Chander A.M."/>
            <person name="Stajich J.E."/>
            <person name="Venkateswaran K."/>
        </authorList>
    </citation>
    <scope>NUCLEOTIDE SEQUENCE [LARGE SCALE GENOMIC DNA]</scope>
    <source>
        <strain evidence="11 12">FJI-L2-BK-P2</strain>
    </source>
</reference>
<evidence type="ECO:0000256" key="5">
    <source>
        <dbReference type="ARBA" id="ARBA00022825"/>
    </source>
</evidence>
<dbReference type="CDD" id="cd04842">
    <property type="entry name" value="Peptidases_S8_Kp43_protease"/>
    <property type="match status" value="1"/>
</dbReference>
<feature type="region of interest" description="Disordered" evidence="9">
    <location>
        <begin position="263"/>
        <end position="287"/>
    </location>
</feature>
<dbReference type="EMBL" id="JAKLMC020000003">
    <property type="protein sequence ID" value="KAK5957161.1"/>
    <property type="molecule type" value="Genomic_DNA"/>
</dbReference>
<evidence type="ECO:0000256" key="8">
    <source>
        <dbReference type="PROSITE-ProRule" id="PRU01240"/>
    </source>
</evidence>
<dbReference type="PROSITE" id="PS00138">
    <property type="entry name" value="SUBTILASE_SER"/>
    <property type="match status" value="1"/>
</dbReference>
<dbReference type="GO" id="GO:0006508">
    <property type="term" value="P:proteolysis"/>
    <property type="evidence" value="ECO:0007669"/>
    <property type="project" value="UniProtKB-KW"/>
</dbReference>
<feature type="domain" description="Peptidase S8/S53" evidence="10">
    <location>
        <begin position="235"/>
        <end position="567"/>
    </location>
</feature>
<evidence type="ECO:0000256" key="9">
    <source>
        <dbReference type="SAM" id="MobiDB-lite"/>
    </source>
</evidence>
<dbReference type="Gene3D" id="3.40.50.200">
    <property type="entry name" value="Peptidase S8/S53 domain"/>
    <property type="match status" value="1"/>
</dbReference>
<dbReference type="AlphaFoldDB" id="A0AAN8FEW7"/>
<evidence type="ECO:0000256" key="6">
    <source>
        <dbReference type="ARBA" id="ARBA00023145"/>
    </source>
</evidence>
<keyword evidence="4 8" id="KW-0378">Hydrolase</keyword>
<evidence type="ECO:0000256" key="7">
    <source>
        <dbReference type="PIRSR" id="PIRSR615500-1"/>
    </source>
</evidence>
<gene>
    <name evidence="11" type="ORF">OHC33_001530</name>
</gene>
<sequence length="695" mass="74606">MSQNPMASPEEHAPEKHAPIPIKINGIELDPNKPAVRALGLGVGNAAGSNHVLIQTKDYLSKENKEAFEKLKVEPEELVSEKTYLCRFEPDDLDEVRKLDFVTWAGVYGSQFVVAPDLRPGSSAATSAATQSSSQAHEVDVVFHGDPGESKDTLIKAVVKAAHVHQEAIHDENDKIRLVLQDTYLNDVARLDAVRAILPVVQKKLFNEVARSILMGQGDIATERDLMKGELALRGDGEIICVADTGIDVHHAAFRSRVLPPRAWGRHADNSTSERTDDPDGHGTHVSGSVLGDGTYHKSDTEIVHVQGTAPGARLLMQSLLDDSGGLGGIPADVSNLFEEARKAGARVHTNSWGPTQAGLPYSYENAGSQIDSFIKKNPEMVICFAAGNEGIDRDRNGIVDFKQIGMYAAAKNSITVGASESYRPEQRLAYGRFDYQAGPLRSDVTANNSMGMAAFSNRGPSREGRIKPDIVAPGTCILSAKSSLALAGTTWGRSNDPSWMYEGGTSMACPLVAGGCALIRQALRTQKPDPSAALVKALLINGAVELKGQYLPSEAGPSPNFSSGWGRVNLSESIAMATYASDDDETALGCMEGTALADGGSFSRTVDISSEGKTLKVTLVWTDLPGDLLQNDLALSVKVGDVERQGNPTPDRKNNVEQIVWSAIPAKKAIITVRVKHLVQIRGFQDYALAWKLS</sequence>
<evidence type="ECO:0000313" key="12">
    <source>
        <dbReference type="Proteomes" id="UP001316803"/>
    </source>
</evidence>
<keyword evidence="3" id="KW-0732">Signal</keyword>
<dbReference type="PRINTS" id="PR00723">
    <property type="entry name" value="SUBTILISIN"/>
</dbReference>
<evidence type="ECO:0000259" key="10">
    <source>
        <dbReference type="Pfam" id="PF00082"/>
    </source>
</evidence>
<dbReference type="InterPro" id="IPR034058">
    <property type="entry name" value="TagA/B/C/D_pept_dom"/>
</dbReference>
<comment type="caution">
    <text evidence="11">The sequence shown here is derived from an EMBL/GenBank/DDBJ whole genome shotgun (WGS) entry which is preliminary data.</text>
</comment>
<proteinExistence type="inferred from homology"/>
<feature type="active site" description="Charge relay system" evidence="7 8">
    <location>
        <position position="244"/>
    </location>
</feature>
<dbReference type="InterPro" id="IPR051048">
    <property type="entry name" value="Peptidase_S8/S53_subtilisin"/>
</dbReference>
<dbReference type="InterPro" id="IPR015500">
    <property type="entry name" value="Peptidase_S8_subtilisin-rel"/>
</dbReference>
<feature type="active site" description="Charge relay system" evidence="7 8">
    <location>
        <position position="282"/>
    </location>
</feature>